<accession>A0ABR2HPI8</accession>
<feature type="compositionally biased region" description="Basic residues" evidence="1">
    <location>
        <begin position="351"/>
        <end position="362"/>
    </location>
</feature>
<keyword evidence="3" id="KW-1185">Reference proteome</keyword>
<feature type="region of interest" description="Disordered" evidence="1">
    <location>
        <begin position="331"/>
        <end position="389"/>
    </location>
</feature>
<organism evidence="2 3">
    <name type="scientific">Apiospora arundinis</name>
    <dbReference type="NCBI Taxonomy" id="335852"/>
    <lineage>
        <taxon>Eukaryota</taxon>
        <taxon>Fungi</taxon>
        <taxon>Dikarya</taxon>
        <taxon>Ascomycota</taxon>
        <taxon>Pezizomycotina</taxon>
        <taxon>Sordariomycetes</taxon>
        <taxon>Xylariomycetidae</taxon>
        <taxon>Amphisphaeriales</taxon>
        <taxon>Apiosporaceae</taxon>
        <taxon>Apiospora</taxon>
    </lineage>
</organism>
<name>A0ABR2HPI8_9PEZI</name>
<feature type="compositionally biased region" description="Basic and acidic residues" evidence="1">
    <location>
        <begin position="170"/>
        <end position="182"/>
    </location>
</feature>
<evidence type="ECO:0000256" key="1">
    <source>
        <dbReference type="SAM" id="MobiDB-lite"/>
    </source>
</evidence>
<feature type="region of interest" description="Disordered" evidence="1">
    <location>
        <begin position="170"/>
        <end position="232"/>
    </location>
</feature>
<reference evidence="2 3" key="1">
    <citation type="journal article" date="2024" name="IMA Fungus">
        <title>Apiospora arundinis, a panoply of carbohydrate-active enzymes and secondary metabolites.</title>
        <authorList>
            <person name="Sorensen T."/>
            <person name="Petersen C."/>
            <person name="Muurmann A.T."/>
            <person name="Christiansen J.V."/>
            <person name="Brundto M.L."/>
            <person name="Overgaard C.K."/>
            <person name="Boysen A.T."/>
            <person name="Wollenberg R.D."/>
            <person name="Larsen T.O."/>
            <person name="Sorensen J.L."/>
            <person name="Nielsen K.L."/>
            <person name="Sondergaard T.E."/>
        </authorList>
    </citation>
    <scope>NUCLEOTIDE SEQUENCE [LARGE SCALE GENOMIC DNA]</scope>
    <source>
        <strain evidence="2 3">AAU 773</strain>
    </source>
</reference>
<feature type="compositionally biased region" description="Basic and acidic residues" evidence="1">
    <location>
        <begin position="371"/>
        <end position="384"/>
    </location>
</feature>
<dbReference type="EMBL" id="JAPCWZ010000009">
    <property type="protein sequence ID" value="KAK8850810.1"/>
    <property type="molecule type" value="Genomic_DNA"/>
</dbReference>
<feature type="compositionally biased region" description="Basic residues" evidence="1">
    <location>
        <begin position="130"/>
        <end position="142"/>
    </location>
</feature>
<feature type="region of interest" description="Disordered" evidence="1">
    <location>
        <begin position="96"/>
        <end position="148"/>
    </location>
</feature>
<comment type="caution">
    <text evidence="2">The sequence shown here is derived from an EMBL/GenBank/DDBJ whole genome shotgun (WGS) entry which is preliminary data.</text>
</comment>
<dbReference type="Proteomes" id="UP001390339">
    <property type="component" value="Unassembled WGS sequence"/>
</dbReference>
<sequence length="409" mass="45830">MSWMDSWSRPAKTQATPAPYYMMPGGEATPYCHSCGRVISTRRQTSTQHQKENNKKAAVGDTTVKYCSSRCRNRKPGKLDREIEGVFLRFLLGQENDDDKNKGKKKNMGGDEEVVAEAGITKTPAEKAKPANKGHGRGYQKYHQKEGKVKGDARLLVSCGMVEDEVFPHHREHATEENEEQRPGSSYSSRSNSSSSHGSSQAEDEDHRSHAQEQESDHDDHANNQPPYREELLHDLDSYDALHPPHHHNDNDEIDGDVLARLSVRSGTRVRPPQSVSQVNGSVGGEKGRAERLDESEASLQKRMAGQRRAREREMVRCAARRGVVFGFAVAPEDDADHHHQPEDPEEMNGKGKKQKKKHAKKSSLGSSGTHDGEDGTREKRRLCEAVMNGKVVEPSFAKGNWSIRWREE</sequence>
<feature type="compositionally biased region" description="Low complexity" evidence="1">
    <location>
        <begin position="185"/>
        <end position="200"/>
    </location>
</feature>
<evidence type="ECO:0000313" key="2">
    <source>
        <dbReference type="EMBL" id="KAK8850810.1"/>
    </source>
</evidence>
<protein>
    <submittedName>
        <fullName evidence="2">Uncharacterized protein</fullName>
    </submittedName>
</protein>
<feature type="region of interest" description="Disordered" evidence="1">
    <location>
        <begin position="266"/>
        <end position="312"/>
    </location>
</feature>
<evidence type="ECO:0000313" key="3">
    <source>
        <dbReference type="Proteomes" id="UP001390339"/>
    </source>
</evidence>
<gene>
    <name evidence="2" type="ORF">PGQ11_013289</name>
</gene>
<proteinExistence type="predicted"/>
<feature type="compositionally biased region" description="Basic and acidic residues" evidence="1">
    <location>
        <begin position="205"/>
        <end position="232"/>
    </location>
</feature>
<feature type="compositionally biased region" description="Basic and acidic residues" evidence="1">
    <location>
        <begin position="286"/>
        <end position="295"/>
    </location>
</feature>